<dbReference type="RefSeq" id="WP_092569780.1">
    <property type="nucleotide sequence ID" value="NZ_FOEN01000001.1"/>
</dbReference>
<dbReference type="NCBIfam" id="NF003591">
    <property type="entry name" value="PRK05254.1-4"/>
    <property type="match status" value="1"/>
</dbReference>
<dbReference type="EC" id="3.2.2.27" evidence="4 9"/>
<evidence type="ECO:0000313" key="13">
    <source>
        <dbReference type="EMBL" id="SEP59641.1"/>
    </source>
</evidence>
<evidence type="ECO:0000259" key="12">
    <source>
        <dbReference type="SMART" id="SM00986"/>
    </source>
</evidence>
<evidence type="ECO:0000256" key="5">
    <source>
        <dbReference type="ARBA" id="ARBA00018429"/>
    </source>
</evidence>
<evidence type="ECO:0000256" key="6">
    <source>
        <dbReference type="ARBA" id="ARBA00022763"/>
    </source>
</evidence>
<evidence type="ECO:0000256" key="9">
    <source>
        <dbReference type="HAMAP-Rule" id="MF_00148"/>
    </source>
</evidence>
<dbReference type="EMBL" id="FOEN01000001">
    <property type="protein sequence ID" value="SEP59641.1"/>
    <property type="molecule type" value="Genomic_DNA"/>
</dbReference>
<dbReference type="NCBIfam" id="NF003592">
    <property type="entry name" value="PRK05254.1-5"/>
    <property type="match status" value="1"/>
</dbReference>
<evidence type="ECO:0000256" key="2">
    <source>
        <dbReference type="ARBA" id="ARBA00002631"/>
    </source>
</evidence>
<dbReference type="Pfam" id="PF03167">
    <property type="entry name" value="UDG"/>
    <property type="match status" value="1"/>
</dbReference>
<dbReference type="SMART" id="SM00987">
    <property type="entry name" value="UreE_C"/>
    <property type="match status" value="1"/>
</dbReference>
<accession>A0A1H8Z5M8</accession>
<sequence>MWKDALADYFNSEDYQCLKASLDHEYEFEEVYPPRAEISRALMLTPLEQVKVVILGQDPYHGTHQANGLAFSVNSGIDLPPSLRNIYKELSDDLGHELVADGDLTCWAQQGVLLLNRVLTVRAGQANSHSQIGWQSFTDAVIRLLVNQERPLVFILWGKQAQSIIPLIPNHHCIIQSPHPSPLSAYRGFFGSRPFSRANHFLAAQGISPIDWLCIHQGHLNQKESV</sequence>
<name>A0A1H8Z5M8_9LACT</name>
<dbReference type="Gene3D" id="3.40.470.10">
    <property type="entry name" value="Uracil-DNA glycosylase-like domain"/>
    <property type="match status" value="1"/>
</dbReference>
<dbReference type="GO" id="GO:0004844">
    <property type="term" value="F:uracil DNA N-glycosylase activity"/>
    <property type="evidence" value="ECO:0007669"/>
    <property type="project" value="UniProtKB-UniRule"/>
</dbReference>
<dbReference type="HAMAP" id="MF_00148">
    <property type="entry name" value="UDG"/>
    <property type="match status" value="1"/>
</dbReference>
<dbReference type="STRING" id="89093.SAMN04488558_101155"/>
<dbReference type="InterPro" id="IPR036895">
    <property type="entry name" value="Uracil-DNA_glycosylase-like_sf"/>
</dbReference>
<feature type="domain" description="Uracil-DNA glycosylase-like" evidence="12">
    <location>
        <begin position="43"/>
        <end position="202"/>
    </location>
</feature>
<dbReference type="PANTHER" id="PTHR11264:SF0">
    <property type="entry name" value="URACIL-DNA GLYCOSYLASE"/>
    <property type="match status" value="1"/>
</dbReference>
<keyword evidence="14" id="KW-1185">Reference proteome</keyword>
<evidence type="ECO:0000256" key="3">
    <source>
        <dbReference type="ARBA" id="ARBA00008184"/>
    </source>
</evidence>
<dbReference type="SUPFAM" id="SSF52141">
    <property type="entry name" value="Uracil-DNA glycosylase-like"/>
    <property type="match status" value="1"/>
</dbReference>
<dbReference type="FunFam" id="3.40.470.10:FF:000001">
    <property type="entry name" value="Uracil-DNA glycosylase"/>
    <property type="match status" value="1"/>
</dbReference>
<dbReference type="PROSITE" id="PS00130">
    <property type="entry name" value="U_DNA_GLYCOSYLASE"/>
    <property type="match status" value="1"/>
</dbReference>
<evidence type="ECO:0000256" key="11">
    <source>
        <dbReference type="RuleBase" id="RU003780"/>
    </source>
</evidence>
<dbReference type="OrthoDB" id="9804372at2"/>
<dbReference type="CDD" id="cd10027">
    <property type="entry name" value="UDG-F1-like"/>
    <property type="match status" value="1"/>
</dbReference>
<comment type="subcellular location">
    <subcellularLocation>
        <location evidence="9">Cytoplasm</location>
    </subcellularLocation>
</comment>
<proteinExistence type="inferred from homology"/>
<dbReference type="NCBIfam" id="NF003589">
    <property type="entry name" value="PRK05254.1-2"/>
    <property type="match status" value="1"/>
</dbReference>
<dbReference type="NCBIfam" id="TIGR00628">
    <property type="entry name" value="ung"/>
    <property type="match status" value="1"/>
</dbReference>
<gene>
    <name evidence="9" type="primary">ung</name>
    <name evidence="13" type="ORF">SAMN04488558_101155</name>
</gene>
<dbReference type="GO" id="GO:0097510">
    <property type="term" value="P:base-excision repair, AP site formation via deaminated base removal"/>
    <property type="evidence" value="ECO:0007669"/>
    <property type="project" value="TreeGrafter"/>
</dbReference>
<dbReference type="Proteomes" id="UP000198833">
    <property type="component" value="Unassembled WGS sequence"/>
</dbReference>
<comment type="function">
    <text evidence="2 9 11">Excises uracil residues from the DNA which can arise as a result of misincorporation of dUMP residues by DNA polymerase or due to deamination of cytosine.</text>
</comment>
<evidence type="ECO:0000256" key="4">
    <source>
        <dbReference type="ARBA" id="ARBA00012030"/>
    </source>
</evidence>
<reference evidence="13 14" key="1">
    <citation type="submission" date="2016-10" db="EMBL/GenBank/DDBJ databases">
        <authorList>
            <person name="de Groot N.N."/>
        </authorList>
    </citation>
    <scope>NUCLEOTIDE SEQUENCE [LARGE SCALE GENOMIC DNA]</scope>
    <source>
        <strain evidence="13 14">DSM 15695</strain>
    </source>
</reference>
<evidence type="ECO:0000256" key="1">
    <source>
        <dbReference type="ARBA" id="ARBA00001400"/>
    </source>
</evidence>
<keyword evidence="7 9" id="KW-0378">Hydrolase</keyword>
<evidence type="ECO:0000256" key="10">
    <source>
        <dbReference type="PROSITE-ProRule" id="PRU10072"/>
    </source>
</evidence>
<feature type="active site" description="Proton acceptor" evidence="9 10">
    <location>
        <position position="58"/>
    </location>
</feature>
<dbReference type="PANTHER" id="PTHR11264">
    <property type="entry name" value="URACIL-DNA GLYCOSYLASE"/>
    <property type="match status" value="1"/>
</dbReference>
<dbReference type="NCBIfam" id="NF003588">
    <property type="entry name" value="PRK05254.1-1"/>
    <property type="match status" value="1"/>
</dbReference>
<dbReference type="SMART" id="SM00986">
    <property type="entry name" value="UDG"/>
    <property type="match status" value="1"/>
</dbReference>
<keyword evidence="9" id="KW-0963">Cytoplasm</keyword>
<evidence type="ECO:0000256" key="8">
    <source>
        <dbReference type="ARBA" id="ARBA00023204"/>
    </source>
</evidence>
<evidence type="ECO:0000256" key="7">
    <source>
        <dbReference type="ARBA" id="ARBA00022801"/>
    </source>
</evidence>
<organism evidence="13 14">
    <name type="scientific">Ignavigranum ruoffiae</name>
    <dbReference type="NCBI Taxonomy" id="89093"/>
    <lineage>
        <taxon>Bacteria</taxon>
        <taxon>Bacillati</taxon>
        <taxon>Bacillota</taxon>
        <taxon>Bacilli</taxon>
        <taxon>Lactobacillales</taxon>
        <taxon>Aerococcaceae</taxon>
        <taxon>Ignavigranum</taxon>
    </lineage>
</organism>
<comment type="catalytic activity">
    <reaction evidence="1 9 11">
        <text>Hydrolyzes single-stranded DNA or mismatched double-stranded DNA and polynucleotides, releasing free uracil.</text>
        <dbReference type="EC" id="3.2.2.27"/>
    </reaction>
</comment>
<dbReference type="AlphaFoldDB" id="A0A1H8Z5M8"/>
<dbReference type="InterPro" id="IPR005122">
    <property type="entry name" value="Uracil-DNA_glycosylase-like"/>
</dbReference>
<keyword evidence="6 9" id="KW-0227">DNA damage</keyword>
<dbReference type="InterPro" id="IPR002043">
    <property type="entry name" value="UDG_fam1"/>
</dbReference>
<dbReference type="GO" id="GO:0005737">
    <property type="term" value="C:cytoplasm"/>
    <property type="evidence" value="ECO:0007669"/>
    <property type="project" value="UniProtKB-SubCell"/>
</dbReference>
<keyword evidence="8 9" id="KW-0234">DNA repair</keyword>
<dbReference type="InterPro" id="IPR018085">
    <property type="entry name" value="Ura-DNA_Glyclase_AS"/>
</dbReference>
<evidence type="ECO:0000313" key="14">
    <source>
        <dbReference type="Proteomes" id="UP000198833"/>
    </source>
</evidence>
<protein>
    <recommendedName>
        <fullName evidence="5 9">Uracil-DNA glycosylase</fullName>
        <shortName evidence="9">UDG</shortName>
        <ecNumber evidence="4 9">3.2.2.27</ecNumber>
    </recommendedName>
</protein>
<comment type="similarity">
    <text evidence="3 9 11">Belongs to the uracil-DNA glycosylase (UDG) superfamily. UNG family.</text>
</comment>